<reference evidence="2" key="1">
    <citation type="submission" date="2011-07" db="EMBL/GenBank/DDBJ databases">
        <title>Divergent evolution of antigenic variation in African trypanosomes.</title>
        <authorList>
            <person name="Jackson A.P."/>
            <person name="Berry A."/>
            <person name="Allison H.C."/>
            <person name="Burton P."/>
            <person name="Anderson J."/>
            <person name="Aslett M."/>
            <person name="Brown R."/>
            <person name="Corton N."/>
            <person name="Harris D."/>
            <person name="Hauser H."/>
            <person name="Gamble J."/>
            <person name="Gilderthorp R."/>
            <person name="McQuillan J."/>
            <person name="Quail M.A."/>
            <person name="Sanders M."/>
            <person name="Van Tonder A."/>
            <person name="Ginger M.L."/>
            <person name="Donelson J.E."/>
            <person name="Field M.C."/>
            <person name="Barry J.D."/>
            <person name="Berriman M."/>
            <person name="Hertz-Fowler C."/>
        </authorList>
    </citation>
    <scope>NUCLEOTIDE SEQUENCE [LARGE SCALE GENOMIC DNA]</scope>
    <source>
        <strain evidence="2">IL3000</strain>
    </source>
</reference>
<name>F9W8U3_TRYCI</name>
<dbReference type="VEuPathDB" id="TriTrypDB:TcIL3000_0_43670"/>
<gene>
    <name evidence="1" type="ORF">TCIL3000_0_43670</name>
</gene>
<organism evidence="1 2">
    <name type="scientific">Trypanosoma congolense (strain IL3000)</name>
    <dbReference type="NCBI Taxonomy" id="1068625"/>
    <lineage>
        <taxon>Eukaryota</taxon>
        <taxon>Discoba</taxon>
        <taxon>Euglenozoa</taxon>
        <taxon>Kinetoplastea</taxon>
        <taxon>Metakinetoplastina</taxon>
        <taxon>Trypanosomatida</taxon>
        <taxon>Trypanosomatidae</taxon>
        <taxon>Trypanosoma</taxon>
        <taxon>Nannomonas</taxon>
    </lineage>
</organism>
<evidence type="ECO:0000313" key="1">
    <source>
        <dbReference type="EMBL" id="CCD13629.1"/>
    </source>
</evidence>
<proteinExistence type="predicted"/>
<accession>F9W8U3</accession>
<comment type="caution">
    <text evidence="1">The sequence shown here is derived from an EMBL/GenBank/DDBJ whole genome shotgun (WGS) entry which is preliminary data.</text>
</comment>
<keyword evidence="2" id="KW-1185">Reference proteome</keyword>
<protein>
    <submittedName>
        <fullName evidence="1">WGS project CAEQ00000000 data, annotated contig 1779</fullName>
    </submittedName>
</protein>
<evidence type="ECO:0000313" key="2">
    <source>
        <dbReference type="Proteomes" id="UP000000702"/>
    </source>
</evidence>
<dbReference type="AlphaFoldDB" id="F9W8U3"/>
<reference evidence="1 2" key="2">
    <citation type="journal article" date="2012" name="Proc. Natl. Acad. Sci. U.S.A.">
        <title>Antigenic diversity is generated by distinct evolutionary mechanisms in African trypanosome species.</title>
        <authorList>
            <person name="Jackson A.P."/>
            <person name="Berry A."/>
            <person name="Aslett M."/>
            <person name="Allison H.C."/>
            <person name="Burton P."/>
            <person name="Vavrova-Anderson J."/>
            <person name="Brown R."/>
            <person name="Browne H."/>
            <person name="Corton N."/>
            <person name="Hauser H."/>
            <person name="Gamble J."/>
            <person name="Gilderthorp R."/>
            <person name="Marcello L."/>
            <person name="McQuillan J."/>
            <person name="Otto T.D."/>
            <person name="Quail M.A."/>
            <person name="Sanders M.J."/>
            <person name="van Tonder A."/>
            <person name="Ginger M.L."/>
            <person name="Field M.C."/>
            <person name="Barry J.D."/>
            <person name="Hertz-Fowler C."/>
            <person name="Berriman M."/>
        </authorList>
    </citation>
    <scope>NUCLEOTIDE SEQUENCE [LARGE SCALE GENOMIC DNA]</scope>
    <source>
        <strain evidence="1 2">IL3000</strain>
    </source>
</reference>
<dbReference type="Proteomes" id="UP000000702">
    <property type="component" value="Unassembled WGS sequence"/>
</dbReference>
<dbReference type="EMBL" id="CAEQ01001218">
    <property type="protein sequence ID" value="CCD13629.1"/>
    <property type="molecule type" value="Genomic_DNA"/>
</dbReference>
<sequence>MFILVAISTHPLALFHTALNSFAPSSHPHPPLHVLPVPALCLPLGGCTRGVGLRDTPWPGCFPRIGADQPLAMGHPTATCEWDACLWLAGPPLPAFGCGTHWCPVSHVFLLGTCLHSGHSRTSSHSAACFSHCDLQSGHLKYICLVIASTDASPACAFSNSHMTFSYTSLQWGHDSLTLSSSEPVMASFSCLSFRRFFKDTNDAYFLSQKGQGTLIPHAPMSGSVSPS</sequence>